<protein>
    <submittedName>
        <fullName evidence="1">Uncharacterized protein</fullName>
    </submittedName>
</protein>
<accession>A0ACC2PJF3</accession>
<dbReference type="EMBL" id="CM056741">
    <property type="protein sequence ID" value="KAJ8683161.1"/>
    <property type="molecule type" value="Genomic_DNA"/>
</dbReference>
<keyword evidence="2" id="KW-1185">Reference proteome</keyword>
<dbReference type="Proteomes" id="UP001239111">
    <property type="component" value="Chromosome 1"/>
</dbReference>
<evidence type="ECO:0000313" key="1">
    <source>
        <dbReference type="EMBL" id="KAJ8683161.1"/>
    </source>
</evidence>
<organism evidence="1 2">
    <name type="scientific">Eretmocerus hayati</name>
    <dbReference type="NCBI Taxonomy" id="131215"/>
    <lineage>
        <taxon>Eukaryota</taxon>
        <taxon>Metazoa</taxon>
        <taxon>Ecdysozoa</taxon>
        <taxon>Arthropoda</taxon>
        <taxon>Hexapoda</taxon>
        <taxon>Insecta</taxon>
        <taxon>Pterygota</taxon>
        <taxon>Neoptera</taxon>
        <taxon>Endopterygota</taxon>
        <taxon>Hymenoptera</taxon>
        <taxon>Apocrita</taxon>
        <taxon>Proctotrupomorpha</taxon>
        <taxon>Chalcidoidea</taxon>
        <taxon>Aphelinidae</taxon>
        <taxon>Aphelininae</taxon>
        <taxon>Eretmocerus</taxon>
    </lineage>
</organism>
<evidence type="ECO:0000313" key="2">
    <source>
        <dbReference type="Proteomes" id="UP001239111"/>
    </source>
</evidence>
<reference evidence="1" key="1">
    <citation type="submission" date="2023-04" db="EMBL/GenBank/DDBJ databases">
        <title>A chromosome-level genome assembly of the parasitoid wasp Eretmocerus hayati.</title>
        <authorList>
            <person name="Zhong Y."/>
            <person name="Liu S."/>
            <person name="Liu Y."/>
        </authorList>
    </citation>
    <scope>NUCLEOTIDE SEQUENCE</scope>
    <source>
        <strain evidence="1">ZJU_SS_LIU_2023</strain>
    </source>
</reference>
<name>A0ACC2PJF3_9HYME</name>
<proteinExistence type="predicted"/>
<comment type="caution">
    <text evidence="1">The sequence shown here is derived from an EMBL/GenBank/DDBJ whole genome shotgun (WGS) entry which is preliminary data.</text>
</comment>
<gene>
    <name evidence="1" type="ORF">QAD02_018953</name>
</gene>
<sequence length="149" mass="16302">MTDAPVLAYPDWNKLSTLQTDANQTGLGASLTRGDGGEERVLAYAISPCNNTAPSGSTGFSLANLNHGKELSTPGSLSQEVGACGTGTENRFERMYEALELSKANMARSFTNRRFHCNLRWREWDVKIGKLVLKEPHTLSNKAKHYNAA</sequence>